<evidence type="ECO:0000256" key="1">
    <source>
        <dbReference type="SAM" id="MobiDB-lite"/>
    </source>
</evidence>
<evidence type="ECO:0000313" key="3">
    <source>
        <dbReference type="Proteomes" id="UP000198415"/>
    </source>
</evidence>
<proteinExistence type="predicted"/>
<sequence>MTQDVVGAEGGPHVVALVAQAVASLLGFVEEFGAGVAVAVMSGCDRTTEQKRAVDRQVVISRLAESSVHALGCTAGVASCGAVMAAIHQGVGDDPGAEADHQWDLGLLSGLHAAVRGKPGQSLVALFEQGGGGEASGVKIGQSRRSSEPPSPRVSKSSIDALDDVQARSTRRHQDVPDLPRQKVGPPKDVQRALRPASPSITLEAYVHFWPRRERRRGVVGEALKAAAAGRWDLG</sequence>
<dbReference type="AlphaFoldDB" id="A0A239JST1"/>
<feature type="region of interest" description="Disordered" evidence="1">
    <location>
        <begin position="134"/>
        <end position="196"/>
    </location>
</feature>
<keyword evidence="3" id="KW-1185">Reference proteome</keyword>
<evidence type="ECO:0000313" key="2">
    <source>
        <dbReference type="EMBL" id="SNT09026.1"/>
    </source>
</evidence>
<gene>
    <name evidence="2" type="ORF">SAMN06264365_13817</name>
</gene>
<reference evidence="2 3" key="1">
    <citation type="submission" date="2017-06" db="EMBL/GenBank/DDBJ databases">
        <authorList>
            <person name="Kim H.J."/>
            <person name="Triplett B.A."/>
        </authorList>
    </citation>
    <scope>NUCLEOTIDE SEQUENCE [LARGE SCALE GENOMIC DNA]</scope>
    <source>
        <strain evidence="2 3">DSM 43151</strain>
    </source>
</reference>
<protein>
    <submittedName>
        <fullName evidence="2">Uncharacterized protein</fullName>
    </submittedName>
</protein>
<organism evidence="2 3">
    <name type="scientific">Actinoplanes regularis</name>
    <dbReference type="NCBI Taxonomy" id="52697"/>
    <lineage>
        <taxon>Bacteria</taxon>
        <taxon>Bacillati</taxon>
        <taxon>Actinomycetota</taxon>
        <taxon>Actinomycetes</taxon>
        <taxon>Micromonosporales</taxon>
        <taxon>Micromonosporaceae</taxon>
        <taxon>Actinoplanes</taxon>
    </lineage>
</organism>
<accession>A0A239JST1</accession>
<feature type="compositionally biased region" description="Basic and acidic residues" evidence="1">
    <location>
        <begin position="172"/>
        <end position="181"/>
    </location>
</feature>
<dbReference type="Proteomes" id="UP000198415">
    <property type="component" value="Unassembled WGS sequence"/>
</dbReference>
<name>A0A239JST1_9ACTN</name>
<dbReference type="EMBL" id="FZNR01000038">
    <property type="protein sequence ID" value="SNT09026.1"/>
    <property type="molecule type" value="Genomic_DNA"/>
</dbReference>